<protein>
    <submittedName>
        <fullName evidence="1">DUF465 domain-containing protein</fullName>
    </submittedName>
</protein>
<dbReference type="EMBL" id="JACJFM010000002">
    <property type="protein sequence ID" value="MBB1485340.1"/>
    <property type="molecule type" value="Genomic_DNA"/>
</dbReference>
<name>A0A839IKV6_9GAMM</name>
<dbReference type="InterPro" id="IPR007420">
    <property type="entry name" value="DUF465"/>
</dbReference>
<dbReference type="InterPro" id="IPR038444">
    <property type="entry name" value="DUF465_sf"/>
</dbReference>
<keyword evidence="2" id="KW-1185">Reference proteome</keyword>
<accession>A0A839IKV6</accession>
<gene>
    <name evidence="1" type="ORF">H4O21_01745</name>
</gene>
<dbReference type="Gene3D" id="6.10.280.50">
    <property type="match status" value="1"/>
</dbReference>
<dbReference type="RefSeq" id="WP_182807131.1">
    <property type="nucleotide sequence ID" value="NZ_JACJFM010000002.1"/>
</dbReference>
<sequence>MPVEHHDLIHELPEFKEQIHQLKMEDDRFRKMFDEYHDLTRAVENMENEVLPASTATEEQAKLRRLQLKDEMYTMLKAAAEPA</sequence>
<reference evidence="1 2" key="1">
    <citation type="submission" date="2020-08" db="EMBL/GenBank/DDBJ databases">
        <title>Oceanospirillum sp. nov. isolated from marine sediment.</title>
        <authorList>
            <person name="Ji X."/>
        </authorList>
    </citation>
    <scope>NUCLEOTIDE SEQUENCE [LARGE SCALE GENOMIC DNA]</scope>
    <source>
        <strain evidence="1 2">D5</strain>
    </source>
</reference>
<dbReference type="Proteomes" id="UP000565262">
    <property type="component" value="Unassembled WGS sequence"/>
</dbReference>
<dbReference type="Pfam" id="PF04325">
    <property type="entry name" value="DUF465"/>
    <property type="match status" value="1"/>
</dbReference>
<organism evidence="1 2">
    <name type="scientific">Oceanospirillum sediminis</name>
    <dbReference type="NCBI Taxonomy" id="2760088"/>
    <lineage>
        <taxon>Bacteria</taxon>
        <taxon>Pseudomonadati</taxon>
        <taxon>Pseudomonadota</taxon>
        <taxon>Gammaproteobacteria</taxon>
        <taxon>Oceanospirillales</taxon>
        <taxon>Oceanospirillaceae</taxon>
        <taxon>Oceanospirillum</taxon>
    </lineage>
</organism>
<comment type="caution">
    <text evidence="1">The sequence shown here is derived from an EMBL/GenBank/DDBJ whole genome shotgun (WGS) entry which is preliminary data.</text>
</comment>
<evidence type="ECO:0000313" key="1">
    <source>
        <dbReference type="EMBL" id="MBB1485340.1"/>
    </source>
</evidence>
<evidence type="ECO:0000313" key="2">
    <source>
        <dbReference type="Proteomes" id="UP000565262"/>
    </source>
</evidence>
<dbReference type="AlphaFoldDB" id="A0A839IKV6"/>
<proteinExistence type="predicted"/>